<dbReference type="InterPro" id="IPR000683">
    <property type="entry name" value="Gfo/Idh/MocA-like_OxRdtase_N"/>
</dbReference>
<name>A0A1H3JKI1_EUBBA</name>
<dbReference type="InterPro" id="IPR036291">
    <property type="entry name" value="NAD(P)-bd_dom_sf"/>
</dbReference>
<organism evidence="3 4">
    <name type="scientific">Eubacterium barkeri</name>
    <name type="common">Clostridium barkeri</name>
    <dbReference type="NCBI Taxonomy" id="1528"/>
    <lineage>
        <taxon>Bacteria</taxon>
        <taxon>Bacillati</taxon>
        <taxon>Bacillota</taxon>
        <taxon>Clostridia</taxon>
        <taxon>Eubacteriales</taxon>
        <taxon>Eubacteriaceae</taxon>
        <taxon>Eubacterium</taxon>
    </lineage>
</organism>
<evidence type="ECO:0000313" key="3">
    <source>
        <dbReference type="EMBL" id="SDY40411.1"/>
    </source>
</evidence>
<protein>
    <submittedName>
        <fullName evidence="3">Predicted dehydrogenase</fullName>
    </submittedName>
</protein>
<evidence type="ECO:0000313" key="4">
    <source>
        <dbReference type="Proteomes" id="UP000199652"/>
    </source>
</evidence>
<dbReference type="GO" id="GO:0000166">
    <property type="term" value="F:nucleotide binding"/>
    <property type="evidence" value="ECO:0007669"/>
    <property type="project" value="InterPro"/>
</dbReference>
<dbReference type="AlphaFoldDB" id="A0A1H3JKI1"/>
<dbReference type="Pfam" id="PF22725">
    <property type="entry name" value="GFO_IDH_MocA_C3"/>
    <property type="match status" value="1"/>
</dbReference>
<dbReference type="Proteomes" id="UP000199652">
    <property type="component" value="Unassembled WGS sequence"/>
</dbReference>
<dbReference type="RefSeq" id="WP_090247109.1">
    <property type="nucleotide sequence ID" value="NZ_FNOU01000031.1"/>
</dbReference>
<feature type="domain" description="GFO/IDH/MocA-like oxidoreductase" evidence="2">
    <location>
        <begin position="142"/>
        <end position="252"/>
    </location>
</feature>
<dbReference type="EMBL" id="FNOU01000031">
    <property type="protein sequence ID" value="SDY40411.1"/>
    <property type="molecule type" value="Genomic_DNA"/>
</dbReference>
<reference evidence="4" key="1">
    <citation type="submission" date="2016-10" db="EMBL/GenBank/DDBJ databases">
        <authorList>
            <person name="Varghese N."/>
            <person name="Submissions S."/>
        </authorList>
    </citation>
    <scope>NUCLEOTIDE SEQUENCE [LARGE SCALE GENOMIC DNA]</scope>
    <source>
        <strain evidence="4">VPI 5359</strain>
    </source>
</reference>
<keyword evidence="4" id="KW-1185">Reference proteome</keyword>
<sequence>MHKEQQIRFATIGTNFITAQFLKAAKGHKELIYQCTYSREDQKAEDFANAHGARQWCSELEELAGSPEVDAVYIASPNGLHFSQAAMMIEAGKHVLCEKTITTNAEEFNILVEKARQNGVVLMEAMRSVFTPGFEQLQDAVKALGQIRRVSFQYCQYSSRYDNYKKGIIENAFNPKFSNGALMDIGVYCIYPLVTLFGAPERIMADAIMLENGVDGAGTVLAHYKEFQAELTYSKIADGYIENQIQGEEGTLCFNHITNPCRFKTVFRNGYISTVTLPELQNNMSYEIGKWICFIQEKNINHDYLNHSQKTLETMDCVRKQLGIIFPGDKKWM</sequence>
<accession>A0A1H3JKI1</accession>
<dbReference type="Gene3D" id="3.40.50.720">
    <property type="entry name" value="NAD(P)-binding Rossmann-like Domain"/>
    <property type="match status" value="1"/>
</dbReference>
<gene>
    <name evidence="3" type="ORF">SAMN04488579_13115</name>
</gene>
<dbReference type="PANTHER" id="PTHR43054:SF1">
    <property type="entry name" value="SCYLLO-INOSITOL 2-DEHYDROGENASE (NADP(+)) IOLU"/>
    <property type="match status" value="1"/>
</dbReference>
<dbReference type="PANTHER" id="PTHR43054">
    <property type="match status" value="1"/>
</dbReference>
<evidence type="ECO:0000259" key="1">
    <source>
        <dbReference type="Pfam" id="PF01408"/>
    </source>
</evidence>
<dbReference type="Gene3D" id="3.30.360.10">
    <property type="entry name" value="Dihydrodipicolinate Reductase, domain 2"/>
    <property type="match status" value="1"/>
</dbReference>
<dbReference type="Pfam" id="PF01408">
    <property type="entry name" value="GFO_IDH_MocA"/>
    <property type="match status" value="1"/>
</dbReference>
<dbReference type="STRING" id="1528.SAMN04488579_13115"/>
<dbReference type="SUPFAM" id="SSF51735">
    <property type="entry name" value="NAD(P)-binding Rossmann-fold domains"/>
    <property type="match status" value="1"/>
</dbReference>
<dbReference type="InterPro" id="IPR055170">
    <property type="entry name" value="GFO_IDH_MocA-like_dom"/>
</dbReference>
<dbReference type="SUPFAM" id="SSF55347">
    <property type="entry name" value="Glyceraldehyde-3-phosphate dehydrogenase-like, C-terminal domain"/>
    <property type="match status" value="1"/>
</dbReference>
<proteinExistence type="predicted"/>
<feature type="domain" description="Gfo/Idh/MocA-like oxidoreductase N-terminal" evidence="1">
    <location>
        <begin position="7"/>
        <end position="124"/>
    </location>
</feature>
<dbReference type="OrthoDB" id="251184at2"/>
<evidence type="ECO:0000259" key="2">
    <source>
        <dbReference type="Pfam" id="PF22725"/>
    </source>
</evidence>